<evidence type="ECO:0000313" key="4">
    <source>
        <dbReference type="Proteomes" id="UP000094412"/>
    </source>
</evidence>
<sequence>MRRHIRSFTARHEPSGQVLSHAKSGLGAVVGIGAVGGLAALTNMPLLLAPLGASAVLIFGQPASPLAQPANVFGGYLLATIVGVAAALTFPGMWQVAALAVGLAIALMLMFRVTHPPAGAVPLVALAAPLQSGSLFFTILIGSISLVGLGVVHHRLPPRFHYPRRLD</sequence>
<dbReference type="EMBL" id="MDEO01000022">
    <property type="protein sequence ID" value="OCX24133.1"/>
    <property type="molecule type" value="Genomic_DNA"/>
</dbReference>
<comment type="caution">
    <text evidence="3">The sequence shown here is derived from an EMBL/GenBank/DDBJ whole genome shotgun (WGS) entry which is preliminary data.</text>
</comment>
<protein>
    <recommendedName>
        <fullName evidence="2">HPP transmembrane region domain-containing protein</fullName>
    </recommendedName>
</protein>
<dbReference type="OrthoDB" id="9811720at2"/>
<dbReference type="InterPro" id="IPR058581">
    <property type="entry name" value="TM_HPP"/>
</dbReference>
<keyword evidence="1" id="KW-0812">Transmembrane</keyword>
<gene>
    <name evidence="3" type="ORF">QV13_02385</name>
</gene>
<dbReference type="Pfam" id="PF04982">
    <property type="entry name" value="TM_HPP"/>
    <property type="match status" value="1"/>
</dbReference>
<reference evidence="3 4" key="1">
    <citation type="submission" date="2016-08" db="EMBL/GenBank/DDBJ databases">
        <title>Whole genome sequence of Mesorhizobium sp. strain UASWS1009 isolated from industrial sewage.</title>
        <authorList>
            <person name="Crovadore J."/>
            <person name="Calmin G."/>
            <person name="Chablais R."/>
            <person name="Cochard B."/>
            <person name="Lefort F."/>
        </authorList>
    </citation>
    <scope>NUCLEOTIDE SEQUENCE [LARGE SCALE GENOMIC DNA]</scope>
    <source>
        <strain evidence="3 4">UASWS1009</strain>
    </source>
</reference>
<keyword evidence="4" id="KW-1185">Reference proteome</keyword>
<feature type="transmembrane region" description="Helical" evidence="1">
    <location>
        <begin position="135"/>
        <end position="156"/>
    </location>
</feature>
<evidence type="ECO:0000256" key="1">
    <source>
        <dbReference type="SAM" id="Phobius"/>
    </source>
</evidence>
<name>A0A1C2EAX7_9HYPH</name>
<dbReference type="STRING" id="1566387.QV13_02385"/>
<dbReference type="AlphaFoldDB" id="A0A1C2EAX7"/>
<evidence type="ECO:0000259" key="2">
    <source>
        <dbReference type="Pfam" id="PF04982"/>
    </source>
</evidence>
<feature type="transmembrane region" description="Helical" evidence="1">
    <location>
        <begin position="72"/>
        <end position="90"/>
    </location>
</feature>
<dbReference type="PANTHER" id="PTHR33741:SF5">
    <property type="entry name" value="TRANSMEMBRANE PROTEIN DDB_G0269096-RELATED"/>
    <property type="match status" value="1"/>
</dbReference>
<proteinExistence type="predicted"/>
<feature type="domain" description="HPP transmembrane region" evidence="2">
    <location>
        <begin position="16"/>
        <end position="163"/>
    </location>
</feature>
<dbReference type="Proteomes" id="UP000094412">
    <property type="component" value="Unassembled WGS sequence"/>
</dbReference>
<evidence type="ECO:0000313" key="3">
    <source>
        <dbReference type="EMBL" id="OCX24133.1"/>
    </source>
</evidence>
<accession>A0A1C2EAX7</accession>
<feature type="transmembrane region" description="Helical" evidence="1">
    <location>
        <begin position="21"/>
        <end position="41"/>
    </location>
</feature>
<dbReference type="PANTHER" id="PTHR33741">
    <property type="entry name" value="TRANSMEMBRANE PROTEIN DDB_G0269096-RELATED"/>
    <property type="match status" value="1"/>
</dbReference>
<keyword evidence="1" id="KW-1133">Transmembrane helix</keyword>
<feature type="transmembrane region" description="Helical" evidence="1">
    <location>
        <begin position="97"/>
        <end position="115"/>
    </location>
</feature>
<dbReference type="InterPro" id="IPR007065">
    <property type="entry name" value="HPP"/>
</dbReference>
<organism evidence="3 4">
    <name type="scientific">Mesorhizobium hungaricum</name>
    <dbReference type="NCBI Taxonomy" id="1566387"/>
    <lineage>
        <taxon>Bacteria</taxon>
        <taxon>Pseudomonadati</taxon>
        <taxon>Pseudomonadota</taxon>
        <taxon>Alphaproteobacteria</taxon>
        <taxon>Hyphomicrobiales</taxon>
        <taxon>Phyllobacteriaceae</taxon>
        <taxon>Mesorhizobium</taxon>
    </lineage>
</organism>
<dbReference type="RefSeq" id="WP_024926130.1">
    <property type="nucleotide sequence ID" value="NZ_MDEO01000022.1"/>
</dbReference>
<keyword evidence="1" id="KW-0472">Membrane</keyword>